<dbReference type="EMBL" id="VGJX01000730">
    <property type="protein sequence ID" value="MBM3275808.1"/>
    <property type="molecule type" value="Genomic_DNA"/>
</dbReference>
<dbReference type="Proteomes" id="UP000703893">
    <property type="component" value="Unassembled WGS sequence"/>
</dbReference>
<keyword evidence="2" id="KW-0472">Membrane</keyword>
<accession>A0A938BNW6</accession>
<comment type="caution">
    <text evidence="3">The sequence shown here is derived from an EMBL/GenBank/DDBJ whole genome shotgun (WGS) entry which is preliminary data.</text>
</comment>
<organism evidence="3 4">
    <name type="scientific">Candidatus Tanganyikabacteria bacterium</name>
    <dbReference type="NCBI Taxonomy" id="2961651"/>
    <lineage>
        <taxon>Bacteria</taxon>
        <taxon>Bacillati</taxon>
        <taxon>Candidatus Sericytochromatia</taxon>
        <taxon>Candidatus Tanganyikabacteria</taxon>
    </lineage>
</organism>
<evidence type="ECO:0000313" key="4">
    <source>
        <dbReference type="Proteomes" id="UP000703893"/>
    </source>
</evidence>
<dbReference type="AlphaFoldDB" id="A0A938BNW6"/>
<keyword evidence="2" id="KW-0812">Transmembrane</keyword>
<protein>
    <submittedName>
        <fullName evidence="3">Uncharacterized protein</fullName>
    </submittedName>
</protein>
<sequence>MTNPNVRRYVPLAAFAIGAGMIGGCDVLSGMFPKPGAPSDPDSFALIPPPQGEGVQIHIGPFDVPPGQELQQNFYRKLASDVAVDVKRVQIAMRDGSHHLNLFKSYSEDVPDKVEKTFEAVAFDKYDLFAGNQNRTMDWNLPNGVGMHFKAKSQLIIQSHYVNAGTQKTPEKGEAYINLWFAKPGEVSQRMGTLFANNTMLNASPIQPYSTASYAMNFTWARDVKIAALTGHFHSRGKRFVVWPWDGSQAGDPFYESKNWEEPPFKVLAGDGISVSAGKGIRFSSDYVNPTDKLIGFGPWVDVESVPPDKVKNGVYPVEHSNLFLFFYPANPHKELLKSDNRNDTTEDTAAAKGGSAP</sequence>
<reference evidence="3 4" key="1">
    <citation type="submission" date="2019-03" db="EMBL/GenBank/DDBJ databases">
        <title>Lake Tanganyika Metagenome-Assembled Genomes (MAGs).</title>
        <authorList>
            <person name="Tran P."/>
        </authorList>
    </citation>
    <scope>NUCLEOTIDE SEQUENCE [LARGE SCALE GENOMIC DNA]</scope>
    <source>
        <strain evidence="3">K_DeepCast_65m_m2_236</strain>
    </source>
</reference>
<name>A0A938BNW6_9BACT</name>
<keyword evidence="2" id="KW-1133">Transmembrane helix</keyword>
<gene>
    <name evidence="3" type="ORF">FJZ00_11685</name>
</gene>
<dbReference type="PROSITE" id="PS51257">
    <property type="entry name" value="PROKAR_LIPOPROTEIN"/>
    <property type="match status" value="1"/>
</dbReference>
<proteinExistence type="predicted"/>
<evidence type="ECO:0000313" key="3">
    <source>
        <dbReference type="EMBL" id="MBM3275808.1"/>
    </source>
</evidence>
<feature type="transmembrane region" description="Helical" evidence="2">
    <location>
        <begin position="12"/>
        <end position="32"/>
    </location>
</feature>
<evidence type="ECO:0000256" key="2">
    <source>
        <dbReference type="SAM" id="Phobius"/>
    </source>
</evidence>
<evidence type="ECO:0000256" key="1">
    <source>
        <dbReference type="SAM" id="MobiDB-lite"/>
    </source>
</evidence>
<feature type="region of interest" description="Disordered" evidence="1">
    <location>
        <begin position="337"/>
        <end position="358"/>
    </location>
</feature>